<dbReference type="GeneID" id="96294429"/>
<comment type="caution">
    <text evidence="2">The sequence shown here is derived from an EMBL/GenBank/DDBJ whole genome shotgun (WGS) entry which is preliminary data.</text>
</comment>
<dbReference type="InterPro" id="IPR032708">
    <property type="entry name" value="McjB_C"/>
</dbReference>
<gene>
    <name evidence="2" type="ORF">GCM10010326_65470</name>
</gene>
<dbReference type="NCBIfam" id="NF033537">
    <property type="entry name" value="lasso_biosyn_B2"/>
    <property type="match status" value="1"/>
</dbReference>
<evidence type="ECO:0000313" key="2">
    <source>
        <dbReference type="EMBL" id="GGY61554.1"/>
    </source>
</evidence>
<protein>
    <recommendedName>
        <fullName evidence="1">Microcin J25-processing protein McjB C-terminal domain-containing protein</fullName>
    </recommendedName>
</protein>
<dbReference type="EMBL" id="BMUU01000015">
    <property type="protein sequence ID" value="GGY61554.1"/>
    <property type="molecule type" value="Genomic_DNA"/>
</dbReference>
<dbReference type="Proteomes" id="UP000600946">
    <property type="component" value="Unassembled WGS sequence"/>
</dbReference>
<organism evidence="2 3">
    <name type="scientific">Streptomyces xanthochromogenes</name>
    <dbReference type="NCBI Taxonomy" id="67384"/>
    <lineage>
        <taxon>Bacteria</taxon>
        <taxon>Bacillati</taxon>
        <taxon>Actinomycetota</taxon>
        <taxon>Actinomycetes</taxon>
        <taxon>Kitasatosporales</taxon>
        <taxon>Streptomycetaceae</taxon>
        <taxon>Streptomyces</taxon>
    </lineage>
</organism>
<evidence type="ECO:0000313" key="3">
    <source>
        <dbReference type="Proteomes" id="UP000600946"/>
    </source>
</evidence>
<keyword evidence="3" id="KW-1185">Reference proteome</keyword>
<name>A0ABQ3ARB0_9ACTN</name>
<feature type="domain" description="Microcin J25-processing protein McjB C-terminal" evidence="1">
    <location>
        <begin position="124"/>
        <end position="222"/>
    </location>
</feature>
<proteinExistence type="predicted"/>
<dbReference type="Pfam" id="PF13471">
    <property type="entry name" value="Transglut_core3"/>
    <property type="match status" value="1"/>
</dbReference>
<sequence>MSTRPGVYAAPSPDGIALMDIRAGRGQWRFLDPVGGRLWQKITDGATPARAIDDLTAYWHSKGADPAQVRTDLTALAGDLERADLLHHAASAAPPDRTEIRFATAVSVSSAQQLAGHIGLFAALLLLRLLPIRVAVAGARAATRLPGRAALPQEAEAAFAAVRRAARLWPGRAACLEESLAAHFAAAFTGRRVRWVVGARFVPQGAHAWIEAGTVIIGQDESDRVWPYFPALQVERSN</sequence>
<evidence type="ECO:0000259" key="1">
    <source>
        <dbReference type="Pfam" id="PF13471"/>
    </source>
</evidence>
<dbReference type="InterPro" id="IPR053521">
    <property type="entry name" value="McjB-like"/>
</dbReference>
<reference evidence="3" key="1">
    <citation type="journal article" date="2019" name="Int. J. Syst. Evol. Microbiol.">
        <title>The Global Catalogue of Microorganisms (GCM) 10K type strain sequencing project: providing services to taxonomists for standard genome sequencing and annotation.</title>
        <authorList>
            <consortium name="The Broad Institute Genomics Platform"/>
            <consortium name="The Broad Institute Genome Sequencing Center for Infectious Disease"/>
            <person name="Wu L."/>
            <person name="Ma J."/>
        </authorList>
    </citation>
    <scope>NUCLEOTIDE SEQUENCE [LARGE SCALE GENOMIC DNA]</scope>
    <source>
        <strain evidence="3">JCM 4594</strain>
    </source>
</reference>
<dbReference type="RefSeq" id="WP_190028991.1">
    <property type="nucleotide sequence ID" value="NZ_BMUU01000015.1"/>
</dbReference>
<accession>A0ABQ3ARB0</accession>